<name>A0A4R6Y5G8_9BURK</name>
<dbReference type="EMBL" id="SNZE01000018">
    <property type="protein sequence ID" value="TDR30677.1"/>
    <property type="molecule type" value="Genomic_DNA"/>
</dbReference>
<dbReference type="RefSeq" id="WP_133620945.1">
    <property type="nucleotide sequence ID" value="NZ_SNZE01000018.1"/>
</dbReference>
<dbReference type="InterPro" id="IPR008727">
    <property type="entry name" value="PAAR_motif"/>
</dbReference>
<organism evidence="1 2">
    <name type="scientific">Hydromonas duriensis</name>
    <dbReference type="NCBI Taxonomy" id="1527608"/>
    <lineage>
        <taxon>Bacteria</taxon>
        <taxon>Pseudomonadati</taxon>
        <taxon>Pseudomonadota</taxon>
        <taxon>Betaproteobacteria</taxon>
        <taxon>Burkholderiales</taxon>
        <taxon>Burkholderiaceae</taxon>
        <taxon>Hydromonas</taxon>
    </lineage>
</organism>
<dbReference type="Pfam" id="PF05488">
    <property type="entry name" value="PAAR_motif"/>
    <property type="match status" value="1"/>
</dbReference>
<keyword evidence="2" id="KW-1185">Reference proteome</keyword>
<comment type="caution">
    <text evidence="1">The sequence shown here is derived from an EMBL/GenBank/DDBJ whole genome shotgun (WGS) entry which is preliminary data.</text>
</comment>
<gene>
    <name evidence="1" type="ORF">DFR44_11824</name>
</gene>
<dbReference type="Proteomes" id="UP000294480">
    <property type="component" value="Unassembled WGS sequence"/>
</dbReference>
<evidence type="ECO:0000313" key="2">
    <source>
        <dbReference type="Proteomes" id="UP000294480"/>
    </source>
</evidence>
<dbReference type="AlphaFoldDB" id="A0A4R6Y5G8"/>
<proteinExistence type="predicted"/>
<dbReference type="OrthoDB" id="8565659at2"/>
<reference evidence="1 2" key="1">
    <citation type="submission" date="2019-03" db="EMBL/GenBank/DDBJ databases">
        <title>Genomic Encyclopedia of Type Strains, Phase IV (KMG-IV): sequencing the most valuable type-strain genomes for metagenomic binning, comparative biology and taxonomic classification.</title>
        <authorList>
            <person name="Goeker M."/>
        </authorList>
    </citation>
    <scope>NUCLEOTIDE SEQUENCE [LARGE SCALE GENOMIC DNA]</scope>
    <source>
        <strain evidence="1 2">DSM 102852</strain>
    </source>
</reference>
<evidence type="ECO:0000313" key="1">
    <source>
        <dbReference type="EMBL" id="TDR30677.1"/>
    </source>
</evidence>
<sequence>MAYPVSRLGDTSDHGGTIITASPTFDVDGVHVARIGDILDCPEHGQNPIISSLVTDSLDEGQPLAHVGSKTACGATIVTGCSTFKIE</sequence>
<protein>
    <submittedName>
        <fullName evidence="1">Putative Zn-binding protein involved in type VI secretion</fullName>
    </submittedName>
</protein>
<dbReference type="Gene3D" id="2.60.200.60">
    <property type="match status" value="1"/>
</dbReference>
<accession>A0A4R6Y5G8</accession>
<dbReference type="CDD" id="cd14744">
    <property type="entry name" value="PAAR_CT_2"/>
    <property type="match status" value="1"/>
</dbReference>